<dbReference type="SUPFAM" id="SSF52540">
    <property type="entry name" value="P-loop containing nucleoside triphosphate hydrolases"/>
    <property type="match status" value="1"/>
</dbReference>
<dbReference type="OrthoDB" id="95687at2"/>
<dbReference type="GO" id="GO:0016887">
    <property type="term" value="F:ATP hydrolysis activity"/>
    <property type="evidence" value="ECO:0007669"/>
    <property type="project" value="InterPro"/>
</dbReference>
<dbReference type="GO" id="GO:0005524">
    <property type="term" value="F:ATP binding"/>
    <property type="evidence" value="ECO:0007669"/>
    <property type="project" value="UniProtKB-KW"/>
</dbReference>
<dbReference type="SUPFAM" id="SSF90123">
    <property type="entry name" value="ABC transporter transmembrane region"/>
    <property type="match status" value="1"/>
</dbReference>
<organism evidence="7 8">
    <name type="scientific">Vagococcus zengguangii</name>
    <dbReference type="NCBI Taxonomy" id="2571750"/>
    <lineage>
        <taxon>Bacteria</taxon>
        <taxon>Bacillati</taxon>
        <taxon>Bacillota</taxon>
        <taxon>Bacilli</taxon>
        <taxon>Lactobacillales</taxon>
        <taxon>Enterococcaceae</taxon>
        <taxon>Vagococcus</taxon>
    </lineage>
</organism>
<evidence type="ECO:0000256" key="1">
    <source>
        <dbReference type="ARBA" id="ARBA00004651"/>
    </source>
</evidence>
<dbReference type="Proteomes" id="UP000298615">
    <property type="component" value="Chromosome"/>
</dbReference>
<dbReference type="Pfam" id="PF00664">
    <property type="entry name" value="ABC_membrane"/>
    <property type="match status" value="1"/>
</dbReference>
<dbReference type="PANTHER" id="PTHR43394">
    <property type="entry name" value="ATP-DEPENDENT PERMEASE MDL1, MITOCHONDRIAL"/>
    <property type="match status" value="1"/>
</dbReference>
<keyword evidence="4 7" id="KW-0067">ATP-binding</keyword>
<evidence type="ECO:0000256" key="2">
    <source>
        <dbReference type="ARBA" id="ARBA00022692"/>
    </source>
</evidence>
<keyword evidence="2" id="KW-0812">Transmembrane</keyword>
<dbReference type="InterPro" id="IPR017871">
    <property type="entry name" value="ABC_transporter-like_CS"/>
</dbReference>
<evidence type="ECO:0000256" key="3">
    <source>
        <dbReference type="ARBA" id="ARBA00022741"/>
    </source>
</evidence>
<evidence type="ECO:0000313" key="7">
    <source>
        <dbReference type="EMBL" id="QCI86832.1"/>
    </source>
</evidence>
<keyword evidence="6" id="KW-0472">Membrane</keyword>
<dbReference type="KEGG" id="vao:FA707_07580"/>
<evidence type="ECO:0000256" key="4">
    <source>
        <dbReference type="ARBA" id="ARBA00022840"/>
    </source>
</evidence>
<dbReference type="InterPro" id="IPR003593">
    <property type="entry name" value="AAA+_ATPase"/>
</dbReference>
<sequence>MIERIEQLSYEQFHERNTNEYSSWLTNDINLIEEQGFANFYRAISSATLLLLSAIAIFKFHWLLLAVSLVLSVLMMLIPKLFKQALEGNTARMSKSFEKYTATIDEWFKGFDTLYHYNHTQLLSQKLAGVIIGVKEEKQRLKKTQGMMYTAIRSSSVIAQYAIILVTGLMILAKKLSAGTIFAIGDLTGNFFGNTSFFIDEVTNFISALKISDKIDEALIYDEVTIKANQDYSFTRKITVTDVSYQFPEVTVKIPDMVFEKGKKYAIVGKSGSGKSTFLNILMKNYRDFTGVIQVDNQSLQRIDDDELKYHWAYVSQKATIFDLSLVANLTLEEDVDDDRLTKVMRDMILNEVSFDKQQALGVQGANISGGQAQRVELGRALLHTQDLLIIDEGTSGLDPKTAQLIEETILAEPDLTVIFVTHHLNSSLSHYFERIYSFSK</sequence>
<evidence type="ECO:0000256" key="6">
    <source>
        <dbReference type="ARBA" id="ARBA00023136"/>
    </source>
</evidence>
<dbReference type="AlphaFoldDB" id="A0A4D7CUS7"/>
<evidence type="ECO:0000256" key="5">
    <source>
        <dbReference type="ARBA" id="ARBA00022989"/>
    </source>
</evidence>
<accession>A0A4D7CUS7</accession>
<evidence type="ECO:0000313" key="8">
    <source>
        <dbReference type="Proteomes" id="UP000298615"/>
    </source>
</evidence>
<dbReference type="GO" id="GO:0005886">
    <property type="term" value="C:plasma membrane"/>
    <property type="evidence" value="ECO:0007669"/>
    <property type="project" value="UniProtKB-SubCell"/>
</dbReference>
<name>A0A4D7CUS7_9ENTE</name>
<dbReference type="Gene3D" id="1.20.1560.10">
    <property type="entry name" value="ABC transporter type 1, transmembrane domain"/>
    <property type="match status" value="1"/>
</dbReference>
<dbReference type="CDD" id="cd03228">
    <property type="entry name" value="ABCC_MRP_Like"/>
    <property type="match status" value="1"/>
</dbReference>
<dbReference type="Gene3D" id="3.40.50.300">
    <property type="entry name" value="P-loop containing nucleotide triphosphate hydrolases"/>
    <property type="match status" value="1"/>
</dbReference>
<dbReference type="EMBL" id="CP039712">
    <property type="protein sequence ID" value="QCI86832.1"/>
    <property type="molecule type" value="Genomic_DNA"/>
</dbReference>
<dbReference type="SMART" id="SM00382">
    <property type="entry name" value="AAA"/>
    <property type="match status" value="1"/>
</dbReference>
<dbReference type="InterPro" id="IPR003439">
    <property type="entry name" value="ABC_transporter-like_ATP-bd"/>
</dbReference>
<dbReference type="InterPro" id="IPR011527">
    <property type="entry name" value="ABC1_TM_dom"/>
</dbReference>
<dbReference type="InterPro" id="IPR039421">
    <property type="entry name" value="Type_1_exporter"/>
</dbReference>
<keyword evidence="5" id="KW-1133">Transmembrane helix</keyword>
<keyword evidence="8" id="KW-1185">Reference proteome</keyword>
<dbReference type="PROSITE" id="PS50929">
    <property type="entry name" value="ABC_TM1F"/>
    <property type="match status" value="1"/>
</dbReference>
<protein>
    <submittedName>
        <fullName evidence="7">ABC transporter ATP-binding protein</fullName>
    </submittedName>
</protein>
<gene>
    <name evidence="7" type="ORF">FA707_07580</name>
</gene>
<proteinExistence type="predicted"/>
<comment type="subcellular location">
    <subcellularLocation>
        <location evidence="1">Cell membrane</location>
        <topology evidence="1">Multi-pass membrane protein</topology>
    </subcellularLocation>
</comment>
<dbReference type="PROSITE" id="PS50893">
    <property type="entry name" value="ABC_TRANSPORTER_2"/>
    <property type="match status" value="1"/>
</dbReference>
<dbReference type="PROSITE" id="PS00211">
    <property type="entry name" value="ABC_TRANSPORTER_1"/>
    <property type="match status" value="1"/>
</dbReference>
<reference evidence="7 8" key="1">
    <citation type="submission" date="2019-04" db="EMBL/GenBank/DDBJ databases">
        <title>Vagococcus sp. nov., isolated from faeces of yaks (Bos grunniens).</title>
        <authorList>
            <person name="Ge Y."/>
        </authorList>
    </citation>
    <scope>NUCLEOTIDE SEQUENCE [LARGE SCALE GENOMIC DNA]</scope>
    <source>
        <strain evidence="7 8">MN-17</strain>
    </source>
</reference>
<dbReference type="PANTHER" id="PTHR43394:SF1">
    <property type="entry name" value="ATP-BINDING CASSETTE SUB-FAMILY B MEMBER 10, MITOCHONDRIAL"/>
    <property type="match status" value="1"/>
</dbReference>
<dbReference type="Pfam" id="PF00005">
    <property type="entry name" value="ABC_tran"/>
    <property type="match status" value="1"/>
</dbReference>
<dbReference type="InterPro" id="IPR036640">
    <property type="entry name" value="ABC1_TM_sf"/>
</dbReference>
<keyword evidence="3" id="KW-0547">Nucleotide-binding</keyword>
<dbReference type="InterPro" id="IPR027417">
    <property type="entry name" value="P-loop_NTPase"/>
</dbReference>
<dbReference type="GO" id="GO:0015421">
    <property type="term" value="F:ABC-type oligopeptide transporter activity"/>
    <property type="evidence" value="ECO:0007669"/>
    <property type="project" value="TreeGrafter"/>
</dbReference>